<feature type="transmembrane region" description="Helical" evidence="1">
    <location>
        <begin position="32"/>
        <end position="49"/>
    </location>
</feature>
<keyword evidence="1" id="KW-1133">Transmembrane helix</keyword>
<gene>
    <name evidence="3" type="ORF">CGZ93_03035</name>
</gene>
<evidence type="ECO:0000259" key="2">
    <source>
        <dbReference type="Pfam" id="PF02517"/>
    </source>
</evidence>
<proteinExistence type="predicted"/>
<sequence length="219" mass="23427">MLLLRTGLLFAGNLLLTPLVGGYHRALAWSNVTIVAVDLICLMAVRALLHRQGRSVRGVLAARARDTGWALLCFVILAVAFFAATFLGNLIAYQGAPPAPAGSGHPPLWLGIWAISIMPVTIALAEELVYRGYAMDSLQGRFGAAGALLISAAFFGLQHSALTAWDPRAQLARFVATFLGGVVLGLLFRWRKRLWPVVVAHWLLDVLGLGVPLLLGALG</sequence>
<dbReference type="Pfam" id="PF02517">
    <property type="entry name" value="Rce1-like"/>
    <property type="match status" value="1"/>
</dbReference>
<protein>
    <submittedName>
        <fullName evidence="3">CPBP family intramembrane metalloprotease</fullName>
    </submittedName>
</protein>
<evidence type="ECO:0000313" key="3">
    <source>
        <dbReference type="EMBL" id="OYO24732.1"/>
    </source>
</evidence>
<keyword evidence="1" id="KW-0812">Transmembrane</keyword>
<dbReference type="GO" id="GO:0006508">
    <property type="term" value="P:proteolysis"/>
    <property type="evidence" value="ECO:0007669"/>
    <property type="project" value="UniProtKB-KW"/>
</dbReference>
<dbReference type="PANTHER" id="PTHR43592:SF15">
    <property type="entry name" value="CAAX AMINO TERMINAL PROTEASE FAMILY PROTEIN"/>
    <property type="match status" value="1"/>
</dbReference>
<accession>A0A255HB14</accession>
<feature type="transmembrane region" description="Helical" evidence="1">
    <location>
        <begin position="171"/>
        <end position="190"/>
    </location>
</feature>
<dbReference type="GO" id="GO:0080120">
    <property type="term" value="P:CAAX-box protein maturation"/>
    <property type="evidence" value="ECO:0007669"/>
    <property type="project" value="UniProtKB-ARBA"/>
</dbReference>
<dbReference type="EMBL" id="NMVQ01000002">
    <property type="protein sequence ID" value="OYO24732.1"/>
    <property type="molecule type" value="Genomic_DNA"/>
</dbReference>
<keyword evidence="3" id="KW-0482">Metalloprotease</keyword>
<keyword evidence="4" id="KW-1185">Reference proteome</keyword>
<dbReference type="PANTHER" id="PTHR43592">
    <property type="entry name" value="CAAX AMINO TERMINAL PROTEASE"/>
    <property type="match status" value="1"/>
</dbReference>
<dbReference type="AlphaFoldDB" id="A0A255HB14"/>
<feature type="domain" description="CAAX prenyl protease 2/Lysostaphin resistance protein A-like" evidence="2">
    <location>
        <begin position="111"/>
        <end position="206"/>
    </location>
</feature>
<keyword evidence="3" id="KW-0645">Protease</keyword>
<dbReference type="GO" id="GO:0008237">
    <property type="term" value="F:metallopeptidase activity"/>
    <property type="evidence" value="ECO:0007669"/>
    <property type="project" value="UniProtKB-KW"/>
</dbReference>
<keyword evidence="3" id="KW-0378">Hydrolase</keyword>
<name>A0A255HB14_9ACTN</name>
<reference evidence="3 4" key="1">
    <citation type="submission" date="2017-07" db="EMBL/GenBank/DDBJ databases">
        <title>Draft whole genome sequences of clinical Proprionibacteriaceae strains.</title>
        <authorList>
            <person name="Bernier A.-M."/>
            <person name="Bernard K."/>
            <person name="Domingo M.-C."/>
        </authorList>
    </citation>
    <scope>NUCLEOTIDE SEQUENCE [LARGE SCALE GENOMIC DNA]</scope>
    <source>
        <strain evidence="3 4">NML 130396</strain>
    </source>
</reference>
<organism evidence="3 4">
    <name type="scientific">Enemella dayhoffiae</name>
    <dbReference type="NCBI Taxonomy" id="2016507"/>
    <lineage>
        <taxon>Bacteria</taxon>
        <taxon>Bacillati</taxon>
        <taxon>Actinomycetota</taxon>
        <taxon>Actinomycetes</taxon>
        <taxon>Propionibacteriales</taxon>
        <taxon>Propionibacteriaceae</taxon>
        <taxon>Enemella</taxon>
    </lineage>
</organism>
<dbReference type="OrthoDB" id="3729405at2"/>
<dbReference type="GO" id="GO:0004175">
    <property type="term" value="F:endopeptidase activity"/>
    <property type="evidence" value="ECO:0007669"/>
    <property type="project" value="UniProtKB-ARBA"/>
</dbReference>
<keyword evidence="1" id="KW-0472">Membrane</keyword>
<evidence type="ECO:0000256" key="1">
    <source>
        <dbReference type="SAM" id="Phobius"/>
    </source>
</evidence>
<dbReference type="InterPro" id="IPR003675">
    <property type="entry name" value="Rce1/LyrA-like_dom"/>
</dbReference>
<comment type="caution">
    <text evidence="3">The sequence shown here is derived from an EMBL/GenBank/DDBJ whole genome shotgun (WGS) entry which is preliminary data.</text>
</comment>
<dbReference type="Proteomes" id="UP000216311">
    <property type="component" value="Unassembled WGS sequence"/>
</dbReference>
<feature type="transmembrane region" description="Helical" evidence="1">
    <location>
        <begin position="108"/>
        <end position="130"/>
    </location>
</feature>
<feature type="transmembrane region" description="Helical" evidence="1">
    <location>
        <begin position="142"/>
        <end position="165"/>
    </location>
</feature>
<feature type="transmembrane region" description="Helical" evidence="1">
    <location>
        <begin position="197"/>
        <end position="218"/>
    </location>
</feature>
<evidence type="ECO:0000313" key="4">
    <source>
        <dbReference type="Proteomes" id="UP000216311"/>
    </source>
</evidence>
<feature type="transmembrane region" description="Helical" evidence="1">
    <location>
        <begin position="69"/>
        <end position="96"/>
    </location>
</feature>